<organism evidence="4 5">
    <name type="scientific">Chungangia koreensis</name>
    <dbReference type="NCBI Taxonomy" id="752657"/>
    <lineage>
        <taxon>Bacteria</taxon>
        <taxon>Bacillati</taxon>
        <taxon>Bacillota</taxon>
        <taxon>Bacilli</taxon>
        <taxon>Lactobacillales</taxon>
        <taxon>Chungangia</taxon>
    </lineage>
</organism>
<feature type="transmembrane region" description="Helical" evidence="2">
    <location>
        <begin position="138"/>
        <end position="159"/>
    </location>
</feature>
<dbReference type="InterPro" id="IPR051311">
    <property type="entry name" value="DedA_domain"/>
</dbReference>
<evidence type="ECO:0000256" key="2">
    <source>
        <dbReference type="SAM" id="Phobius"/>
    </source>
</evidence>
<dbReference type="PANTHER" id="PTHR42709">
    <property type="entry name" value="ALKALINE PHOSPHATASE LIKE PROTEIN"/>
    <property type="match status" value="1"/>
</dbReference>
<comment type="caution">
    <text evidence="4">The sequence shown here is derived from an EMBL/GenBank/DDBJ whole genome shotgun (WGS) entry which is preliminary data.</text>
</comment>
<feature type="transmembrane region" description="Helical" evidence="2">
    <location>
        <begin position="12"/>
        <end position="30"/>
    </location>
</feature>
<feature type="domain" description="VTT" evidence="3">
    <location>
        <begin position="30"/>
        <end position="156"/>
    </location>
</feature>
<evidence type="ECO:0000313" key="5">
    <source>
        <dbReference type="Proteomes" id="UP001595817"/>
    </source>
</evidence>
<dbReference type="EMBL" id="JBHSEC010000019">
    <property type="protein sequence ID" value="MFC4411257.1"/>
    <property type="molecule type" value="Genomic_DNA"/>
</dbReference>
<protein>
    <submittedName>
        <fullName evidence="4">VTT domain-containing protein</fullName>
    </submittedName>
</protein>
<gene>
    <name evidence="4" type="ORF">ACFOZY_12580</name>
</gene>
<evidence type="ECO:0000256" key="1">
    <source>
        <dbReference type="ARBA" id="ARBA00010792"/>
    </source>
</evidence>
<feature type="transmembrane region" description="Helical" evidence="2">
    <location>
        <begin position="273"/>
        <end position="296"/>
    </location>
</feature>
<keyword evidence="5" id="KW-1185">Reference proteome</keyword>
<dbReference type="Pfam" id="PF09335">
    <property type="entry name" value="VTT_dom"/>
    <property type="match status" value="1"/>
</dbReference>
<feature type="transmembrane region" description="Helical" evidence="2">
    <location>
        <begin position="350"/>
        <end position="367"/>
    </location>
</feature>
<evidence type="ECO:0000259" key="3">
    <source>
        <dbReference type="Pfam" id="PF09335"/>
    </source>
</evidence>
<feature type="transmembrane region" description="Helical" evidence="2">
    <location>
        <begin position="218"/>
        <end position="240"/>
    </location>
</feature>
<keyword evidence="2" id="KW-1133">Transmembrane helix</keyword>
<dbReference type="InterPro" id="IPR032816">
    <property type="entry name" value="VTT_dom"/>
</dbReference>
<dbReference type="Proteomes" id="UP001595817">
    <property type="component" value="Unassembled WGS sequence"/>
</dbReference>
<comment type="similarity">
    <text evidence="1">Belongs to the DedA family.</text>
</comment>
<name>A0ABV8X5S5_9LACT</name>
<reference evidence="5" key="1">
    <citation type="journal article" date="2019" name="Int. J. Syst. Evol. Microbiol.">
        <title>The Global Catalogue of Microorganisms (GCM) 10K type strain sequencing project: providing services to taxonomists for standard genome sequencing and annotation.</title>
        <authorList>
            <consortium name="The Broad Institute Genomics Platform"/>
            <consortium name="The Broad Institute Genome Sequencing Center for Infectious Disease"/>
            <person name="Wu L."/>
            <person name="Ma J."/>
        </authorList>
    </citation>
    <scope>NUCLEOTIDE SEQUENCE [LARGE SCALE GENOMIC DNA]</scope>
    <source>
        <strain evidence="5">CCUG 59778</strain>
    </source>
</reference>
<accession>A0ABV8X5S5</accession>
<feature type="transmembrane region" description="Helical" evidence="2">
    <location>
        <begin position="50"/>
        <end position="72"/>
    </location>
</feature>
<evidence type="ECO:0000313" key="4">
    <source>
        <dbReference type="EMBL" id="MFC4411257.1"/>
    </source>
</evidence>
<feature type="transmembrane region" description="Helical" evidence="2">
    <location>
        <begin position="171"/>
        <end position="190"/>
    </location>
</feature>
<keyword evidence="2" id="KW-0812">Transmembrane</keyword>
<sequence>MVGFITSYIDQFGYIVLFVALLLELIALPLPGEVLMSYAGYLVFQGQFNWILSILIAGVGSCIGMTISYWVGYKLGQPFFKKYGYRFHLGPERYKKLSYWFSKYGAKLLLIAYFIPGIRHVTGYFSGATRLPYRTYAIFAYIGAFIWVSVFISLGKLLGPQWETFHSSIKRYLIIGGIAAAFILIAIYIYKKYHLEIKQKIIEYLNLVLTIFHTRRRVVLLITITSFLSLVLSIFMFGLIQDYLGNEFTTFNTATRILIQSVFNNDWTQIMQAFLLLGSREIQFFIIGVTFILILWKSEKKTLELLSLIIVILGGEIYEEILRRVFQNLSPISYSFTEHLFSNFPSEQSLMNFVIYGFAVLIVVRSLKPVYYRTIIPIITLLFFNVHCH</sequence>
<dbReference type="PANTHER" id="PTHR42709:SF9">
    <property type="entry name" value="ALKALINE PHOSPHATASE LIKE PROTEIN"/>
    <property type="match status" value="1"/>
</dbReference>
<feature type="transmembrane region" description="Helical" evidence="2">
    <location>
        <begin position="303"/>
        <end position="321"/>
    </location>
</feature>
<keyword evidence="2" id="KW-0472">Membrane</keyword>
<proteinExistence type="inferred from homology"/>